<feature type="signal peptide" evidence="2">
    <location>
        <begin position="1"/>
        <end position="20"/>
    </location>
</feature>
<dbReference type="AlphaFoldDB" id="A0A4Y8WBY0"/>
<evidence type="ECO:0000313" key="4">
    <source>
        <dbReference type="Proteomes" id="UP000297753"/>
    </source>
</evidence>
<evidence type="ECO:0000313" key="3">
    <source>
        <dbReference type="EMBL" id="TFH90307.1"/>
    </source>
</evidence>
<comment type="caution">
    <text evidence="3">The sequence shown here is derived from an EMBL/GenBank/DDBJ whole genome shotgun (WGS) entry which is preliminary data.</text>
</comment>
<dbReference type="EMBL" id="SATR01000030">
    <property type="protein sequence ID" value="TFH90307.1"/>
    <property type="molecule type" value="Genomic_DNA"/>
</dbReference>
<proteinExistence type="predicted"/>
<dbReference type="RefSeq" id="WP_134836582.1">
    <property type="nucleotide sequence ID" value="NZ_SATR01000030.1"/>
</dbReference>
<feature type="chain" id="PRO_5021311195" evidence="2">
    <location>
        <begin position="21"/>
        <end position="104"/>
    </location>
</feature>
<keyword evidence="4" id="KW-1185">Reference proteome</keyword>
<accession>A0A4Y8WBY0</accession>
<evidence type="ECO:0000256" key="1">
    <source>
        <dbReference type="SAM" id="MobiDB-lite"/>
    </source>
</evidence>
<evidence type="ECO:0000256" key="2">
    <source>
        <dbReference type="SAM" id="SignalP"/>
    </source>
</evidence>
<organism evidence="3 4">
    <name type="scientific">Vibrio ouci</name>
    <dbReference type="NCBI Taxonomy" id="2499078"/>
    <lineage>
        <taxon>Bacteria</taxon>
        <taxon>Pseudomonadati</taxon>
        <taxon>Pseudomonadota</taxon>
        <taxon>Gammaproteobacteria</taxon>
        <taxon>Vibrionales</taxon>
        <taxon>Vibrionaceae</taxon>
        <taxon>Vibrio</taxon>
    </lineage>
</organism>
<gene>
    <name evidence="3" type="ORF">ELS82_17290</name>
</gene>
<sequence>MWRKLSLVLLSLTAVSKVTVASEDLFLYSLPQPDDVPALEDPLSPNSKLSMDAEHTSELDLDYSEPCGVKCGLSNTGLFLLQMVVESKADQEYRYQLMNPNYEP</sequence>
<feature type="region of interest" description="Disordered" evidence="1">
    <location>
        <begin position="31"/>
        <end position="51"/>
    </location>
</feature>
<reference evidence="3 4" key="1">
    <citation type="submission" date="2019-01" db="EMBL/GenBank/DDBJ databases">
        <title>Vibrio BEI176 sp. nov, a marine bacterium isolated from China: eastern marignal seas.</title>
        <authorList>
            <person name="Li B."/>
        </authorList>
    </citation>
    <scope>NUCLEOTIDE SEQUENCE [LARGE SCALE GENOMIC DNA]</scope>
    <source>
        <strain evidence="3 4">BEI176</strain>
    </source>
</reference>
<name>A0A4Y8WBY0_9VIBR</name>
<dbReference type="Proteomes" id="UP000297753">
    <property type="component" value="Unassembled WGS sequence"/>
</dbReference>
<keyword evidence="2" id="KW-0732">Signal</keyword>
<protein>
    <submittedName>
        <fullName evidence="3">Uncharacterized protein</fullName>
    </submittedName>
</protein>
<dbReference type="OrthoDB" id="5893812at2"/>